<gene>
    <name evidence="1" type="ORF">IHE45_05G125500</name>
</gene>
<keyword evidence="2" id="KW-1185">Reference proteome</keyword>
<comment type="caution">
    <text evidence="1">The sequence shown here is derived from an EMBL/GenBank/DDBJ whole genome shotgun (WGS) entry which is preliminary data.</text>
</comment>
<dbReference type="EMBL" id="CM037015">
    <property type="protein sequence ID" value="KAH7682500.1"/>
    <property type="molecule type" value="Genomic_DNA"/>
</dbReference>
<protein>
    <submittedName>
        <fullName evidence="1">Uncharacterized protein</fullName>
    </submittedName>
</protein>
<organism evidence="1 2">
    <name type="scientific">Dioscorea alata</name>
    <name type="common">Purple yam</name>
    <dbReference type="NCBI Taxonomy" id="55571"/>
    <lineage>
        <taxon>Eukaryota</taxon>
        <taxon>Viridiplantae</taxon>
        <taxon>Streptophyta</taxon>
        <taxon>Embryophyta</taxon>
        <taxon>Tracheophyta</taxon>
        <taxon>Spermatophyta</taxon>
        <taxon>Magnoliopsida</taxon>
        <taxon>Liliopsida</taxon>
        <taxon>Dioscoreales</taxon>
        <taxon>Dioscoreaceae</taxon>
        <taxon>Dioscorea</taxon>
    </lineage>
</organism>
<evidence type="ECO:0000313" key="2">
    <source>
        <dbReference type="Proteomes" id="UP000827976"/>
    </source>
</evidence>
<dbReference type="Proteomes" id="UP000827976">
    <property type="component" value="Chromosome 5"/>
</dbReference>
<reference evidence="2" key="1">
    <citation type="journal article" date="2022" name="Nat. Commun.">
        <title>Chromosome evolution and the genetic basis of agronomically important traits in greater yam.</title>
        <authorList>
            <person name="Bredeson J.V."/>
            <person name="Lyons J.B."/>
            <person name="Oniyinde I.O."/>
            <person name="Okereke N.R."/>
            <person name="Kolade O."/>
            <person name="Nnabue I."/>
            <person name="Nwadili C.O."/>
            <person name="Hribova E."/>
            <person name="Parker M."/>
            <person name="Nwogha J."/>
            <person name="Shu S."/>
            <person name="Carlson J."/>
            <person name="Kariba R."/>
            <person name="Muthemba S."/>
            <person name="Knop K."/>
            <person name="Barton G.J."/>
            <person name="Sherwood A.V."/>
            <person name="Lopez-Montes A."/>
            <person name="Asiedu R."/>
            <person name="Jamnadass R."/>
            <person name="Muchugi A."/>
            <person name="Goodstein D."/>
            <person name="Egesi C.N."/>
            <person name="Featherston J."/>
            <person name="Asfaw A."/>
            <person name="Simpson G.G."/>
            <person name="Dolezel J."/>
            <person name="Hendre P.S."/>
            <person name="Van Deynze A."/>
            <person name="Kumar P.L."/>
            <person name="Obidiegwu J.E."/>
            <person name="Bhattacharjee R."/>
            <person name="Rokhsar D.S."/>
        </authorList>
    </citation>
    <scope>NUCLEOTIDE SEQUENCE [LARGE SCALE GENOMIC DNA]</scope>
    <source>
        <strain evidence="2">cv. TDa95/00328</strain>
    </source>
</reference>
<proteinExistence type="predicted"/>
<evidence type="ECO:0000313" key="1">
    <source>
        <dbReference type="EMBL" id="KAH7682500.1"/>
    </source>
</evidence>
<name>A0ACB7W4M5_DIOAL</name>
<sequence length="102" mass="12047">MKNTRKRQVKRIKHAWALGCSALLTHCQKLTPPLHLSLSLSIQSHLFSLYLFLFMFFLLQTPKKNNNKNNKKMVVVVLKMIMMMMINGFQNYARLLKQMQVH</sequence>
<accession>A0ACB7W4M5</accession>